<reference evidence="2 3" key="1">
    <citation type="journal article" date="2014" name="BMC Genomics">
        <title>Oil accumulation mechanisms of the oleaginous microalga Chlorella protothecoides revealed through its genome, transcriptomes, and proteomes.</title>
        <authorList>
            <person name="Gao C."/>
            <person name="Wang Y."/>
            <person name="Shen Y."/>
            <person name="Yan D."/>
            <person name="He X."/>
            <person name="Dai J."/>
            <person name="Wu Q."/>
        </authorList>
    </citation>
    <scope>NUCLEOTIDE SEQUENCE [LARGE SCALE GENOMIC DNA]</scope>
    <source>
        <strain evidence="2 3">0710</strain>
    </source>
</reference>
<dbReference type="GeneID" id="23614231"/>
<feature type="region of interest" description="Disordered" evidence="1">
    <location>
        <begin position="42"/>
        <end position="80"/>
    </location>
</feature>
<dbReference type="EMBL" id="KL662095">
    <property type="protein sequence ID" value="KFM23581.1"/>
    <property type="molecule type" value="Genomic_DNA"/>
</dbReference>
<accession>A0A087SCX7</accession>
<sequence length="80" mass="7941">MAIGNARSSSGTAPPRGETSLPGPHQEVAVVQSNIEAVVRGADIDSRPSRKNTGFATPATLYAGGANPFGAPSGGPPPDT</sequence>
<dbReference type="KEGG" id="apro:F751_2840"/>
<dbReference type="Proteomes" id="UP000028924">
    <property type="component" value="Unassembled WGS sequence"/>
</dbReference>
<evidence type="ECO:0000313" key="3">
    <source>
        <dbReference type="Proteomes" id="UP000028924"/>
    </source>
</evidence>
<evidence type="ECO:0000256" key="1">
    <source>
        <dbReference type="SAM" id="MobiDB-lite"/>
    </source>
</evidence>
<proteinExistence type="predicted"/>
<dbReference type="AlphaFoldDB" id="A0A087SCX7"/>
<name>A0A087SCX7_AUXPR</name>
<gene>
    <name evidence="2" type="ORF">F751_2840</name>
</gene>
<protein>
    <submittedName>
        <fullName evidence="2">Uncharacterized protein</fullName>
    </submittedName>
</protein>
<organism evidence="2 3">
    <name type="scientific">Auxenochlorella protothecoides</name>
    <name type="common">Green microalga</name>
    <name type="synonym">Chlorella protothecoides</name>
    <dbReference type="NCBI Taxonomy" id="3075"/>
    <lineage>
        <taxon>Eukaryota</taxon>
        <taxon>Viridiplantae</taxon>
        <taxon>Chlorophyta</taxon>
        <taxon>core chlorophytes</taxon>
        <taxon>Trebouxiophyceae</taxon>
        <taxon>Chlorellales</taxon>
        <taxon>Chlorellaceae</taxon>
        <taxon>Auxenochlorella</taxon>
    </lineage>
</organism>
<evidence type="ECO:0000313" key="2">
    <source>
        <dbReference type="EMBL" id="KFM23581.1"/>
    </source>
</evidence>
<feature type="compositionally biased region" description="Polar residues" evidence="1">
    <location>
        <begin position="1"/>
        <end position="12"/>
    </location>
</feature>
<keyword evidence="3" id="KW-1185">Reference proteome</keyword>
<dbReference type="RefSeq" id="XP_011396455.1">
    <property type="nucleotide sequence ID" value="XM_011398153.1"/>
</dbReference>
<feature type="region of interest" description="Disordered" evidence="1">
    <location>
        <begin position="1"/>
        <end position="26"/>
    </location>
</feature>